<evidence type="ECO:0000259" key="2">
    <source>
        <dbReference type="PROSITE" id="PS50011"/>
    </source>
</evidence>
<dbReference type="GO" id="GO:0004672">
    <property type="term" value="F:protein kinase activity"/>
    <property type="evidence" value="ECO:0007669"/>
    <property type="project" value="InterPro"/>
</dbReference>
<dbReference type="InterPro" id="IPR010730">
    <property type="entry name" value="HET"/>
</dbReference>
<protein>
    <recommendedName>
        <fullName evidence="2">Protein kinase domain-containing protein</fullName>
    </recommendedName>
</protein>
<dbReference type="PANTHER" id="PTHR33112:SF10">
    <property type="entry name" value="TOL"/>
    <property type="match status" value="1"/>
</dbReference>
<dbReference type="PROSITE" id="PS00108">
    <property type="entry name" value="PROTEIN_KINASE_ST"/>
    <property type="match status" value="1"/>
</dbReference>
<feature type="region of interest" description="Disordered" evidence="1">
    <location>
        <begin position="607"/>
        <end position="633"/>
    </location>
</feature>
<dbReference type="PROSITE" id="PS50011">
    <property type="entry name" value="PROTEIN_KINASE_DOM"/>
    <property type="match status" value="1"/>
</dbReference>
<accession>A0A7J6J820</accession>
<dbReference type="Proteomes" id="UP000011096">
    <property type="component" value="Unassembled WGS sequence"/>
</dbReference>
<organism evidence="3 4">
    <name type="scientific">Colletotrichum fructicola (strain Nara gc5)</name>
    <name type="common">Anthracnose fungus</name>
    <name type="synonym">Colletotrichum gloeosporioides (strain Nara gc5)</name>
    <dbReference type="NCBI Taxonomy" id="1213859"/>
    <lineage>
        <taxon>Eukaryota</taxon>
        <taxon>Fungi</taxon>
        <taxon>Dikarya</taxon>
        <taxon>Ascomycota</taxon>
        <taxon>Pezizomycotina</taxon>
        <taxon>Sordariomycetes</taxon>
        <taxon>Hypocreomycetidae</taxon>
        <taxon>Glomerellales</taxon>
        <taxon>Glomerellaceae</taxon>
        <taxon>Colletotrichum</taxon>
        <taxon>Colletotrichum gloeosporioides species complex</taxon>
    </lineage>
</organism>
<dbReference type="SMART" id="SM00220">
    <property type="entry name" value="S_TKc"/>
    <property type="match status" value="1"/>
</dbReference>
<dbReference type="Pfam" id="PF06985">
    <property type="entry name" value="HET"/>
    <property type="match status" value="1"/>
</dbReference>
<dbReference type="RefSeq" id="XP_066008948.1">
    <property type="nucleotide sequence ID" value="XM_066151490.1"/>
</dbReference>
<feature type="domain" description="Protein kinase" evidence="2">
    <location>
        <begin position="205"/>
        <end position="537"/>
    </location>
</feature>
<name>A0A7J6J820_COLFN</name>
<evidence type="ECO:0000313" key="3">
    <source>
        <dbReference type="EMBL" id="KAF4486001.1"/>
    </source>
</evidence>
<evidence type="ECO:0000256" key="1">
    <source>
        <dbReference type="SAM" id="MobiDB-lite"/>
    </source>
</evidence>
<dbReference type="OrthoDB" id="5125733at2759"/>
<reference evidence="3 4" key="2">
    <citation type="submission" date="2020-04" db="EMBL/GenBank/DDBJ databases">
        <title>Genome sequencing and assembly of multiple isolates from the Colletotrichum gloeosporioides species complex.</title>
        <authorList>
            <person name="Gan P."/>
            <person name="Shirasu K."/>
        </authorList>
    </citation>
    <scope>NUCLEOTIDE SEQUENCE [LARGE SCALE GENOMIC DNA]</scope>
    <source>
        <strain evidence="3 4">Nara gc5</strain>
    </source>
</reference>
<feature type="region of interest" description="Disordered" evidence="1">
    <location>
        <begin position="400"/>
        <end position="428"/>
    </location>
</feature>
<evidence type="ECO:0000313" key="4">
    <source>
        <dbReference type="Proteomes" id="UP000011096"/>
    </source>
</evidence>
<feature type="compositionally biased region" description="Basic and acidic residues" evidence="1">
    <location>
        <begin position="19"/>
        <end position="34"/>
    </location>
</feature>
<comment type="caution">
    <text evidence="3">The sequence shown here is derived from an EMBL/GenBank/DDBJ whole genome shotgun (WGS) entry which is preliminary data.</text>
</comment>
<dbReference type="CDD" id="cd00180">
    <property type="entry name" value="PKc"/>
    <property type="match status" value="1"/>
</dbReference>
<dbReference type="InParanoid" id="A0A7J6J820"/>
<dbReference type="GO" id="GO:0005524">
    <property type="term" value="F:ATP binding"/>
    <property type="evidence" value="ECO:0007669"/>
    <property type="project" value="InterPro"/>
</dbReference>
<dbReference type="PANTHER" id="PTHR33112">
    <property type="entry name" value="DOMAIN PROTEIN, PUTATIVE-RELATED"/>
    <property type="match status" value="1"/>
</dbReference>
<keyword evidence="4" id="KW-1185">Reference proteome</keyword>
<dbReference type="EMBL" id="ANPB02000003">
    <property type="protein sequence ID" value="KAF4486001.1"/>
    <property type="molecule type" value="Genomic_DNA"/>
</dbReference>
<dbReference type="AlphaFoldDB" id="A0A7J6J820"/>
<feature type="region of interest" description="Disordered" evidence="1">
    <location>
        <begin position="19"/>
        <end position="46"/>
    </location>
</feature>
<dbReference type="Pfam" id="PF00069">
    <property type="entry name" value="Pkinase"/>
    <property type="match status" value="1"/>
</dbReference>
<sequence length="1277" mass="145369">MSISDLQEHIFDAIVRKQNQEKSIQEESQRHSDSKAYSTPGNQGPEYEWIPLSETQSVVDAAKNVLENLPLSRVDRFRLQTFVKKAQRLCALLIHINRLHWIEDFCEQDFGDRMFPVKIEKKDKQTWTVSSSRPAVSSDSSSERSVEIHTATLDDRTAILAIADPHQWLFFSPVFTKDGSPYVFDYPCRLPFLKEITRRESNFSAVTERVIHKSHLGEGFKVFPEDEQIGTVVDKNGNPHVAVKEITSEKWFGPRFAEVVKNEETVLLHFQEKNKHFIKAIARYTHDNKHFFVFPWAKAGNLHEFWIKQPSLGDNCLSFSSGNWNEYIKWFFQQLIGISEAMESLHFSDKVPGGSCRHGDLKPENILCFCDEIPGPGKVPTNVILVIADAGHAKIHVQATEFRPDPTRTPRGTQRYTPPEADDPIGNHKPTSRRYDIWSLGCMYLEFLVWILYGYEGLRAFSRDVGNEFFTGSGADVQVKSQVRDWIKAVKTDPRCAPITSTAVGRLVHLIETRLLVVNIEAETTGETVAQDDNESVRPEGGLRLVVRAPTININAEPKLVRADAKEMLDEIVTIKAAAVREGPGSILWIKWDGMEEASKLGIPNVSDKLLSGRQPEQTKERHHMSTAMQKNGGSKSTLVIGMWGKLNNNWTYIPDDGLASFIVRQNPATLHRYKVSKLCEKCQQHQLWLPDYEFSVKLLDLAGRSQECDFCRLLHRSMKERAALSQDTITFLRSESNSALTFYERNLRPIFSLCSTSVSERLSGNGIQMGFPTLLEPGSETHTQILAEWLRTCDEKHGHHFPTGDFAPSRLLDVGDRESKGVRLMSSFKHKAPLQYAALSHRWGSPNEMKPDAKTFYLTTSENRHLIECTQGLDDKLLPKTFQDAVRVTRKLGLRYVWIDSLCILQKTGKGDDSEHVKDWRRESQRMEKVFSFAYFTIAASCADHMFDGFLKMRRPREVVTMTTDDDDETFHICEDINDFDHDVEQGELNKRGWVLQERALSRRTVHFTKTQTYWECGSGIRCETFARTTNRKSAFLGDSDFPNAVKSDKQGKQLALYHGLYERYSSLGLSNQTDRPVAIAGLERRLVSTLRSPGGYGVMHLNFSRDLLWQRQDQSRSLERISYDNLSTVPSWSWMAFHGEIRYLNVPLGNVTWEDRVVSPFESSNQAASGVFDIQHPHEFVAPISTLNTERNSSLTTERPRLLIQDDLNVLLQAPLKCVVVARNTKEPQIYAILLKPVKEEDGVETFERSGVAYLTEDDLIVNNSEGGPQIGRIC</sequence>
<dbReference type="InterPro" id="IPR000719">
    <property type="entry name" value="Prot_kinase_dom"/>
</dbReference>
<reference evidence="3 4" key="1">
    <citation type="submission" date="2012-08" db="EMBL/GenBank/DDBJ databases">
        <authorList>
            <person name="Gan P.H.P."/>
            <person name="Ikeda K."/>
            <person name="Irieda H."/>
            <person name="Narusaka M."/>
            <person name="O'Connell R.J."/>
            <person name="Narusaka Y."/>
            <person name="Takano Y."/>
            <person name="Kubo Y."/>
            <person name="Shirasu K."/>
        </authorList>
    </citation>
    <scope>NUCLEOTIDE SEQUENCE [LARGE SCALE GENOMIC DNA]</scope>
    <source>
        <strain evidence="3 4">Nara gc5</strain>
    </source>
</reference>
<dbReference type="SUPFAM" id="SSF56112">
    <property type="entry name" value="Protein kinase-like (PK-like)"/>
    <property type="match status" value="1"/>
</dbReference>
<dbReference type="GeneID" id="43608340"/>
<proteinExistence type="predicted"/>
<dbReference type="Gene3D" id="1.10.510.10">
    <property type="entry name" value="Transferase(Phosphotransferase) domain 1"/>
    <property type="match status" value="1"/>
</dbReference>
<dbReference type="InterPro" id="IPR008271">
    <property type="entry name" value="Ser/Thr_kinase_AS"/>
</dbReference>
<dbReference type="InterPro" id="IPR011009">
    <property type="entry name" value="Kinase-like_dom_sf"/>
</dbReference>
<gene>
    <name evidence="3" type="ORF">CGGC5_v005638</name>
</gene>